<feature type="domain" description="Choloylglycine hydrolase/NAAA C-terminal" evidence="3">
    <location>
        <begin position="2"/>
        <end position="287"/>
    </location>
</feature>
<dbReference type="EMBL" id="LUXM01000026">
    <property type="protein sequence ID" value="KZU95465.1"/>
    <property type="molecule type" value="Genomic_DNA"/>
</dbReference>
<dbReference type="PATRIC" id="fig|1590.144.peg.2252"/>
<dbReference type="InterPro" id="IPR029132">
    <property type="entry name" value="CBAH/NAAA_C"/>
</dbReference>
<keyword evidence="2 4" id="KW-0378">Hydrolase</keyword>
<protein>
    <submittedName>
        <fullName evidence="4">Bile salt hydrolase</fullName>
        <ecNumber evidence="4">3.5.1.24</ecNumber>
    </submittedName>
</protein>
<name>A0A0N6WZF4_LACPN</name>
<dbReference type="InterPro" id="IPR052193">
    <property type="entry name" value="Peptidase_C59"/>
</dbReference>
<sequence>MCTSLTYLDTDNHRYFARTMDFPTTTPWRPIFLPRRYPWPTGLATTRMTQYAILGGGRLPDHFKACLMADGINEAGLMCAELYLPHAVEYATQPQVNQINLTPQAFINWALGEHQSVAAVIANLPSVNLVGASWGDDTGEVYPFHWYLSDAHTSVVIEPTGGPLTAQPNPAGVLTNTPVLSDHQRRLNLYLAISGNQITTATRQAAQHVIQTKQPLPSGPIPTDRFIHMALRRLGTPQLAPQQVPTTLFRWLQEVSLPYHADRRHLISHNYTHYRCLITLATRTYRFIPRTTGHEQRLTLTPEMAATWRTPYLFPAD</sequence>
<dbReference type="Proteomes" id="UP000076882">
    <property type="component" value="Unassembled WGS sequence"/>
</dbReference>
<gene>
    <name evidence="4" type="primary">bsh4</name>
    <name evidence="5" type="ORF">Lp19_1419</name>
</gene>
<evidence type="ECO:0000259" key="3">
    <source>
        <dbReference type="Pfam" id="PF02275"/>
    </source>
</evidence>
<evidence type="ECO:0000313" key="6">
    <source>
        <dbReference type="Proteomes" id="UP000076882"/>
    </source>
</evidence>
<dbReference type="KEGG" id="lpb:SH83_10910"/>
<dbReference type="EC" id="3.5.1.24" evidence="4"/>
<evidence type="ECO:0000256" key="2">
    <source>
        <dbReference type="ARBA" id="ARBA00022801"/>
    </source>
</evidence>
<reference evidence="5 6" key="2">
    <citation type="submission" date="2016-03" db="EMBL/GenBank/DDBJ databases">
        <title>Comparative genomics of 54 Lactobacillus plantarum strains reveals genomic uncoupling from niche constraints.</title>
        <authorList>
            <person name="Martino M.E."/>
        </authorList>
    </citation>
    <scope>NUCLEOTIDE SEQUENCE [LARGE SCALE GENOMIC DNA]</scope>
    <source>
        <strain evidence="5 6">19.1</strain>
    </source>
</reference>
<dbReference type="PANTHER" id="PTHR35527">
    <property type="entry name" value="CHOLOYLGLYCINE HYDROLASE"/>
    <property type="match status" value="1"/>
</dbReference>
<organism evidence="4">
    <name type="scientific">Lactiplantibacillus plantarum</name>
    <name type="common">Lactobacillus plantarum</name>
    <dbReference type="NCBI Taxonomy" id="1590"/>
    <lineage>
        <taxon>Bacteria</taxon>
        <taxon>Bacillati</taxon>
        <taxon>Bacillota</taxon>
        <taxon>Bacilli</taxon>
        <taxon>Lactobacillales</taxon>
        <taxon>Lactobacillaceae</taxon>
        <taxon>Lactiplantibacillus</taxon>
    </lineage>
</organism>
<dbReference type="PANTHER" id="PTHR35527:SF2">
    <property type="entry name" value="HYDROLASE"/>
    <property type="match status" value="1"/>
</dbReference>
<dbReference type="GO" id="GO:0045302">
    <property type="term" value="F:choloylglycine hydrolase activity"/>
    <property type="evidence" value="ECO:0007669"/>
    <property type="project" value="UniProtKB-EC"/>
</dbReference>
<proteinExistence type="inferred from homology"/>
<comment type="similarity">
    <text evidence="1">Belongs to the peptidase C59 family.</text>
</comment>
<evidence type="ECO:0000313" key="5">
    <source>
        <dbReference type="EMBL" id="KZU95465.1"/>
    </source>
</evidence>
<evidence type="ECO:0000313" key="4">
    <source>
        <dbReference type="EMBL" id="ALF16554.1"/>
    </source>
</evidence>
<accession>A0A0N6WZF4</accession>
<dbReference type="Pfam" id="PF02275">
    <property type="entry name" value="CBAH"/>
    <property type="match status" value="1"/>
</dbReference>
<dbReference type="RefSeq" id="WP_027821869.1">
    <property type="nucleotide sequence ID" value="NZ_AP018405.1"/>
</dbReference>
<dbReference type="InterPro" id="IPR029055">
    <property type="entry name" value="Ntn_hydrolases_N"/>
</dbReference>
<evidence type="ECO:0000256" key="1">
    <source>
        <dbReference type="ARBA" id="ARBA00006625"/>
    </source>
</evidence>
<dbReference type="EMBL" id="KR075718">
    <property type="protein sequence ID" value="ALF16554.1"/>
    <property type="molecule type" value="Genomic_DNA"/>
</dbReference>
<dbReference type="Gene3D" id="3.60.60.10">
    <property type="entry name" value="Penicillin V Acylase, Chain A"/>
    <property type="match status" value="1"/>
</dbReference>
<reference evidence="4" key="1">
    <citation type="submission" date="2015-04" db="EMBL/GenBank/DDBJ databases">
        <authorList>
            <person name="Syromyatnikov M.Y."/>
            <person name="Popov V.N."/>
        </authorList>
    </citation>
    <scope>NUCLEOTIDE SEQUENCE</scope>
    <source>
        <strain evidence="4">KLDS 1.0344</strain>
    </source>
</reference>
<dbReference type="SUPFAM" id="SSF56235">
    <property type="entry name" value="N-terminal nucleophile aminohydrolases (Ntn hydrolases)"/>
    <property type="match status" value="1"/>
</dbReference>
<dbReference type="AlphaFoldDB" id="A0A0N6WZF4"/>